<dbReference type="Proteomes" id="UP001519287">
    <property type="component" value="Unassembled WGS sequence"/>
</dbReference>
<sequence>MSSVDLMPYLPAYYHEIVEFKELLSTQGEELGDLWYDSNSLLEQMSISTATWGLAKWESELGLAIDINKPIDQRRSVIRSRLRGVGTVNKALIKSVAESYANGEVEVIEYTKNLLPPLSQWVVASGITVIEPYTATINAVNGTDRIAYVDVTVGKNIDYYFNLIAPQNSVMGIGLLREIAFSVTNVAGNVVFIPFNGTVGTFNTGNVDKIRISIKNAPGFTGPTRFSNPQIGRGTFVDPFSPRKIYTVGIRFVSTLGIPENLADIKKAIRDIVPAHLAVEYLFSYVTFGMLSEIFNTFGDIETVGITFGQIETYGGGV</sequence>
<gene>
    <name evidence="1" type="ORF">J2Z66_001800</name>
</gene>
<evidence type="ECO:0000313" key="2">
    <source>
        <dbReference type="Proteomes" id="UP001519287"/>
    </source>
</evidence>
<comment type="caution">
    <text evidence="1">The sequence shown here is derived from an EMBL/GenBank/DDBJ whole genome shotgun (WGS) entry which is preliminary data.</text>
</comment>
<dbReference type="RefSeq" id="WP_312894455.1">
    <property type="nucleotide sequence ID" value="NZ_JAGGLB010000004.1"/>
</dbReference>
<organism evidence="1 2">
    <name type="scientific">Paenibacillus eucommiae</name>
    <dbReference type="NCBI Taxonomy" id="1355755"/>
    <lineage>
        <taxon>Bacteria</taxon>
        <taxon>Bacillati</taxon>
        <taxon>Bacillota</taxon>
        <taxon>Bacilli</taxon>
        <taxon>Bacillales</taxon>
        <taxon>Paenibacillaceae</taxon>
        <taxon>Paenibacillus</taxon>
    </lineage>
</organism>
<reference evidence="1 2" key="1">
    <citation type="submission" date="2021-03" db="EMBL/GenBank/DDBJ databases">
        <title>Genomic Encyclopedia of Type Strains, Phase IV (KMG-IV): sequencing the most valuable type-strain genomes for metagenomic binning, comparative biology and taxonomic classification.</title>
        <authorList>
            <person name="Goeker M."/>
        </authorList>
    </citation>
    <scope>NUCLEOTIDE SEQUENCE [LARGE SCALE GENOMIC DNA]</scope>
    <source>
        <strain evidence="1 2">DSM 26048</strain>
    </source>
</reference>
<keyword evidence="2" id="KW-1185">Reference proteome</keyword>
<accession>A0ABS4IRK7</accession>
<name>A0ABS4IRK7_9BACL</name>
<evidence type="ECO:0008006" key="3">
    <source>
        <dbReference type="Google" id="ProtNLM"/>
    </source>
</evidence>
<dbReference type="EMBL" id="JAGGLB010000004">
    <property type="protein sequence ID" value="MBP1990202.1"/>
    <property type="molecule type" value="Genomic_DNA"/>
</dbReference>
<dbReference type="InterPro" id="IPR018755">
    <property type="entry name" value="Phage_Mu_Gp48"/>
</dbReference>
<protein>
    <recommendedName>
        <fullName evidence="3">DUF2313 domain-containing protein</fullName>
    </recommendedName>
</protein>
<proteinExistence type="predicted"/>
<dbReference type="Pfam" id="PF10076">
    <property type="entry name" value="Phage_Mu_Gp48"/>
    <property type="match status" value="1"/>
</dbReference>
<evidence type="ECO:0000313" key="1">
    <source>
        <dbReference type="EMBL" id="MBP1990202.1"/>
    </source>
</evidence>